<dbReference type="EMBL" id="CP022685">
    <property type="protein sequence ID" value="ATL32302.1"/>
    <property type="molecule type" value="Genomic_DNA"/>
</dbReference>
<dbReference type="KEGG" id="sfk:KY5_7284c"/>
<dbReference type="InterPro" id="IPR014729">
    <property type="entry name" value="Rossmann-like_a/b/a_fold"/>
</dbReference>
<comment type="catalytic activity">
    <reaction evidence="4">
        <text>L-aspartate + L-glutamine + ATP + H2O = L-asparagine + L-glutamate + AMP + diphosphate + H(+)</text>
        <dbReference type="Rhea" id="RHEA:12228"/>
        <dbReference type="ChEBI" id="CHEBI:15377"/>
        <dbReference type="ChEBI" id="CHEBI:15378"/>
        <dbReference type="ChEBI" id="CHEBI:29985"/>
        <dbReference type="ChEBI" id="CHEBI:29991"/>
        <dbReference type="ChEBI" id="CHEBI:30616"/>
        <dbReference type="ChEBI" id="CHEBI:33019"/>
        <dbReference type="ChEBI" id="CHEBI:58048"/>
        <dbReference type="ChEBI" id="CHEBI:58359"/>
        <dbReference type="ChEBI" id="CHEBI:456215"/>
        <dbReference type="EC" id="6.3.5.4"/>
    </reaction>
</comment>
<dbReference type="Proteomes" id="UP000221011">
    <property type="component" value="Chromosome"/>
</dbReference>
<evidence type="ECO:0000256" key="3">
    <source>
        <dbReference type="ARBA" id="ARBA00022888"/>
    </source>
</evidence>
<evidence type="ECO:0000256" key="1">
    <source>
        <dbReference type="ARBA" id="ARBA00005187"/>
    </source>
</evidence>
<dbReference type="AlphaFoldDB" id="A0A291QL59"/>
<dbReference type="PANTHER" id="PTHR43284">
    <property type="entry name" value="ASPARAGINE SYNTHETASE (GLUTAMINE-HYDROLYZING)"/>
    <property type="match status" value="1"/>
</dbReference>
<dbReference type="GO" id="GO:0006529">
    <property type="term" value="P:asparagine biosynthetic process"/>
    <property type="evidence" value="ECO:0007669"/>
    <property type="project" value="UniProtKB-KW"/>
</dbReference>
<dbReference type="EC" id="6.3.5.4" evidence="2"/>
<proteinExistence type="predicted"/>
<keyword evidence="3" id="KW-0028">Amino-acid biosynthesis</keyword>
<evidence type="ECO:0000313" key="7">
    <source>
        <dbReference type="Proteomes" id="UP000221011"/>
    </source>
</evidence>
<keyword evidence="7" id="KW-1185">Reference proteome</keyword>
<dbReference type="RefSeq" id="WP_098246271.1">
    <property type="nucleotide sequence ID" value="NZ_CP022685.1"/>
</dbReference>
<accession>A0A291QL59</accession>
<dbReference type="GO" id="GO:0004066">
    <property type="term" value="F:asparagine synthase (glutamine-hydrolyzing) activity"/>
    <property type="evidence" value="ECO:0007669"/>
    <property type="project" value="UniProtKB-EC"/>
</dbReference>
<keyword evidence="6" id="KW-0436">Ligase</keyword>
<protein>
    <recommendedName>
        <fullName evidence="2">asparagine synthase (glutamine-hydrolyzing)</fullName>
        <ecNumber evidence="2">6.3.5.4</ecNumber>
    </recommendedName>
</protein>
<dbReference type="InterPro" id="IPR051786">
    <property type="entry name" value="ASN_synthetase/amidase"/>
</dbReference>
<feature type="domain" description="Asparagine synthetase" evidence="5">
    <location>
        <begin position="210"/>
        <end position="595"/>
    </location>
</feature>
<comment type="pathway">
    <text evidence="1">Amino-acid biosynthesis; L-asparagine biosynthesis; L-asparagine from L-aspartate (L-Gln route): step 1/1.</text>
</comment>
<sequence>MSGDVWFAVLPDGAAGVAAAQLLRPWITDTVTHDSGRPWLLGSWPQGHVTVGVAGARRVAVVGRCPVTADTLSARMGRLRGVGDVERVAQGLHGSFHLLASAEGAVLARGSASGVRRLFHTRVAGVTVAADRSDRLAALTGASPDERLLAAHLLASPLPYPLDDRCVWQGVHALPSSDSLLLDAEGRATTRRWWTPPDPELGWRQGVPAVRDALSAAVGSCTAGGGTVSADLSGGMDSTSLCFLAAREQSGIRSTFTGARLVTMRWRSLDPDNDDEVWAARAVSRLPGAEHVTPRRDQWPLWYSGLTSLTDAAAPALPTDEPGPWVRDSARMTALADLMTGRGSRLHLMGGGADELFTTLPPHLHDHVRRHPLAAFARIRTQRAAQHWPLGQLLRQLADRRTFGQWLTAWADGLTAPAPASAAVVRGAPSTAWGVDLRMPPWATPDAVRAVQSLLHEAAETADTAEPLAAERGQHAALACVRTGGRGLRQLDQVTSAHGLPHAGPYLDDSVIEAALSVRVSERSTPGRYKPVLAAAMRDIVPADVLRRQTKGEYSTDFHTGLRRNRAALVGLFDGSRLADAGLIDEAAIRAALLGVHPTPEALRSFSSTLGSEIWLRSCRGSTRPPSTAIAEGAP</sequence>
<name>A0A291QL59_9ACTN</name>
<dbReference type="InterPro" id="IPR001962">
    <property type="entry name" value="Asn_synthase"/>
</dbReference>
<reference evidence="6 7" key="1">
    <citation type="submission" date="2017-08" db="EMBL/GenBank/DDBJ databases">
        <title>Complete Genome Sequence of Streptomyces formicae KY5, the formicamycin producer.</title>
        <authorList>
            <person name="Holmes N.A."/>
            <person name="Devine R."/>
            <person name="Qin Z."/>
            <person name="Seipke R.F."/>
            <person name="Wilkinson B."/>
            <person name="Hutchings M.I."/>
        </authorList>
    </citation>
    <scope>NUCLEOTIDE SEQUENCE [LARGE SCALE GENOMIC DNA]</scope>
    <source>
        <strain evidence="6 7">KY5</strain>
    </source>
</reference>
<dbReference type="SUPFAM" id="SSF52402">
    <property type="entry name" value="Adenine nucleotide alpha hydrolases-like"/>
    <property type="match status" value="1"/>
</dbReference>
<gene>
    <name evidence="6" type="ORF">KY5_7284c</name>
</gene>
<evidence type="ECO:0000259" key="5">
    <source>
        <dbReference type="Pfam" id="PF00733"/>
    </source>
</evidence>
<dbReference type="PANTHER" id="PTHR43284:SF1">
    <property type="entry name" value="ASPARAGINE SYNTHETASE"/>
    <property type="match status" value="1"/>
</dbReference>
<evidence type="ECO:0000313" key="6">
    <source>
        <dbReference type="EMBL" id="ATL32302.1"/>
    </source>
</evidence>
<evidence type="ECO:0000256" key="4">
    <source>
        <dbReference type="ARBA" id="ARBA00048741"/>
    </source>
</evidence>
<dbReference type="Gene3D" id="3.40.50.620">
    <property type="entry name" value="HUPs"/>
    <property type="match status" value="2"/>
</dbReference>
<evidence type="ECO:0000256" key="2">
    <source>
        <dbReference type="ARBA" id="ARBA00012737"/>
    </source>
</evidence>
<dbReference type="Pfam" id="PF00733">
    <property type="entry name" value="Asn_synthase"/>
    <property type="match status" value="1"/>
</dbReference>
<organism evidence="6 7">
    <name type="scientific">Streptomyces formicae</name>
    <dbReference type="NCBI Taxonomy" id="1616117"/>
    <lineage>
        <taxon>Bacteria</taxon>
        <taxon>Bacillati</taxon>
        <taxon>Actinomycetota</taxon>
        <taxon>Actinomycetes</taxon>
        <taxon>Kitasatosporales</taxon>
        <taxon>Streptomycetaceae</taxon>
        <taxon>Streptomyces</taxon>
    </lineage>
</organism>
<keyword evidence="3" id="KW-0061">Asparagine biosynthesis</keyword>